<dbReference type="PANTHER" id="PTHR31042">
    <property type="entry name" value="CORE-2/I-BRANCHING BETA-1,6-N-ACETYLGLUCOSAMINYLTRANSFERASE FAMILY PROTEIN-RELATED"/>
    <property type="match status" value="1"/>
</dbReference>
<accession>A0AAE1S1Z1</accession>
<evidence type="ECO:0000256" key="4">
    <source>
        <dbReference type="ARBA" id="ARBA00023136"/>
    </source>
</evidence>
<sequence length="172" mass="20372">MNSTKWVTLGQWRKESQWFEVDREIAIDLISDQKYFQLFKRFCKPACYSDEHYLPTFVTTKYWWKNENRTLTWVEWAKGGPHPTRFVRPEAYIQTLVKEAYANWSSLEEVDGLVNEPALLTQATPDTKCSLINHPGKTCTYNMLSCYVKDNQLNKYQQNLTKEFKKLIELAL</sequence>
<dbReference type="EMBL" id="JAVYJV010000009">
    <property type="protein sequence ID" value="KAK4362011.1"/>
    <property type="molecule type" value="Genomic_DNA"/>
</dbReference>
<dbReference type="Proteomes" id="UP001291623">
    <property type="component" value="Unassembled WGS sequence"/>
</dbReference>
<gene>
    <name evidence="6" type="ORF">RND71_017252</name>
</gene>
<dbReference type="Pfam" id="PF02485">
    <property type="entry name" value="Branch"/>
    <property type="match status" value="1"/>
</dbReference>
<reference evidence="6" key="1">
    <citation type="submission" date="2023-12" db="EMBL/GenBank/DDBJ databases">
        <title>Genome assembly of Anisodus tanguticus.</title>
        <authorList>
            <person name="Wang Y.-J."/>
        </authorList>
    </citation>
    <scope>NUCLEOTIDE SEQUENCE</scope>
    <source>
        <strain evidence="6">KB-2021</strain>
        <tissue evidence="6">Leaf</tissue>
    </source>
</reference>
<dbReference type="InterPro" id="IPR044174">
    <property type="entry name" value="BC10-like"/>
</dbReference>
<dbReference type="GO" id="GO:0016757">
    <property type="term" value="F:glycosyltransferase activity"/>
    <property type="evidence" value="ECO:0007669"/>
    <property type="project" value="UniProtKB-KW"/>
</dbReference>
<evidence type="ECO:0000256" key="1">
    <source>
        <dbReference type="ARBA" id="ARBA00004606"/>
    </source>
</evidence>
<comment type="caution">
    <text evidence="6">The sequence shown here is derived from an EMBL/GenBank/DDBJ whole genome shotgun (WGS) entry which is preliminary data.</text>
</comment>
<keyword evidence="3" id="KW-0808">Transferase</keyword>
<evidence type="ECO:0000256" key="2">
    <source>
        <dbReference type="ARBA" id="ARBA00022676"/>
    </source>
</evidence>
<protein>
    <submittedName>
        <fullName evidence="6">Uncharacterized protein</fullName>
    </submittedName>
</protein>
<evidence type="ECO:0000313" key="7">
    <source>
        <dbReference type="Proteomes" id="UP001291623"/>
    </source>
</evidence>
<keyword evidence="4" id="KW-0472">Membrane</keyword>
<proteinExistence type="predicted"/>
<dbReference type="PANTHER" id="PTHR31042:SF153">
    <property type="entry name" value="GLYCOSYLTRANSFERASE BC10-LIKE"/>
    <property type="match status" value="1"/>
</dbReference>
<comment type="subcellular location">
    <subcellularLocation>
        <location evidence="1">Membrane</location>
        <topology evidence="1">Single-pass type II membrane protein</topology>
    </subcellularLocation>
</comment>
<dbReference type="InterPro" id="IPR003406">
    <property type="entry name" value="Glyco_trans_14"/>
</dbReference>
<evidence type="ECO:0000313" key="6">
    <source>
        <dbReference type="EMBL" id="KAK4362011.1"/>
    </source>
</evidence>
<dbReference type="GO" id="GO:0016020">
    <property type="term" value="C:membrane"/>
    <property type="evidence" value="ECO:0007669"/>
    <property type="project" value="UniProtKB-SubCell"/>
</dbReference>
<keyword evidence="5" id="KW-0325">Glycoprotein</keyword>
<keyword evidence="2" id="KW-0328">Glycosyltransferase</keyword>
<keyword evidence="7" id="KW-1185">Reference proteome</keyword>
<name>A0AAE1S1Z1_9SOLA</name>
<dbReference type="AlphaFoldDB" id="A0AAE1S1Z1"/>
<organism evidence="6 7">
    <name type="scientific">Anisodus tanguticus</name>
    <dbReference type="NCBI Taxonomy" id="243964"/>
    <lineage>
        <taxon>Eukaryota</taxon>
        <taxon>Viridiplantae</taxon>
        <taxon>Streptophyta</taxon>
        <taxon>Embryophyta</taxon>
        <taxon>Tracheophyta</taxon>
        <taxon>Spermatophyta</taxon>
        <taxon>Magnoliopsida</taxon>
        <taxon>eudicotyledons</taxon>
        <taxon>Gunneridae</taxon>
        <taxon>Pentapetalae</taxon>
        <taxon>asterids</taxon>
        <taxon>lamiids</taxon>
        <taxon>Solanales</taxon>
        <taxon>Solanaceae</taxon>
        <taxon>Solanoideae</taxon>
        <taxon>Hyoscyameae</taxon>
        <taxon>Anisodus</taxon>
    </lineage>
</organism>
<evidence type="ECO:0000256" key="3">
    <source>
        <dbReference type="ARBA" id="ARBA00022679"/>
    </source>
</evidence>
<evidence type="ECO:0000256" key="5">
    <source>
        <dbReference type="ARBA" id="ARBA00023180"/>
    </source>
</evidence>